<dbReference type="EMBL" id="FQVE01000002">
    <property type="protein sequence ID" value="SHF16915.1"/>
    <property type="molecule type" value="Genomic_DNA"/>
</dbReference>
<dbReference type="AlphaFoldDB" id="A0A1M4ZG07"/>
<protein>
    <submittedName>
        <fullName evidence="1">Uncharacterized protein</fullName>
    </submittedName>
</protein>
<dbReference type="RefSeq" id="WP_073172445.1">
    <property type="nucleotide sequence ID" value="NZ_FQVE01000002.1"/>
</dbReference>
<name>A0A1M4ZG07_9FLAO</name>
<proteinExistence type="predicted"/>
<evidence type="ECO:0000313" key="2">
    <source>
        <dbReference type="Proteomes" id="UP000184108"/>
    </source>
</evidence>
<reference evidence="2" key="1">
    <citation type="submission" date="2016-11" db="EMBL/GenBank/DDBJ databases">
        <authorList>
            <person name="Varghese N."/>
            <person name="Submissions S."/>
        </authorList>
    </citation>
    <scope>NUCLEOTIDE SEQUENCE [LARGE SCALE GENOMIC DNA]</scope>
    <source>
        <strain evidence="2">YR203</strain>
    </source>
</reference>
<sequence length="69" mass="8007">MKVKDLKIDQEVFINGFKYSYKGVNKVRMSGYTAQKIVFKCLENDSSKHFDLPVGNKELKEIEGHIELK</sequence>
<accession>A0A1M4ZG07</accession>
<dbReference type="Proteomes" id="UP000184108">
    <property type="component" value="Unassembled WGS sequence"/>
</dbReference>
<gene>
    <name evidence="1" type="ORF">SAMN02787073_1586</name>
</gene>
<evidence type="ECO:0000313" key="1">
    <source>
        <dbReference type="EMBL" id="SHF16915.1"/>
    </source>
</evidence>
<organism evidence="1 2">
    <name type="scientific">Chryseobacterium vrystaatense</name>
    <dbReference type="NCBI Taxonomy" id="307480"/>
    <lineage>
        <taxon>Bacteria</taxon>
        <taxon>Pseudomonadati</taxon>
        <taxon>Bacteroidota</taxon>
        <taxon>Flavobacteriia</taxon>
        <taxon>Flavobacteriales</taxon>
        <taxon>Weeksellaceae</taxon>
        <taxon>Chryseobacterium group</taxon>
        <taxon>Chryseobacterium</taxon>
    </lineage>
</organism>